<feature type="transmembrane region" description="Helical" evidence="7">
    <location>
        <begin position="165"/>
        <end position="188"/>
    </location>
</feature>
<dbReference type="GO" id="GO:0022821">
    <property type="term" value="F:solute:potassium antiporter activity"/>
    <property type="evidence" value="ECO:0007669"/>
    <property type="project" value="TreeGrafter"/>
</dbReference>
<comment type="caution">
    <text evidence="9">The sequence shown here is derived from an EMBL/GenBank/DDBJ whole genome shotgun (WGS) entry which is preliminary data.</text>
</comment>
<feature type="transmembrane region" description="Helical" evidence="7">
    <location>
        <begin position="453"/>
        <end position="472"/>
    </location>
</feature>
<dbReference type="PANTHER" id="PTHR23504:SF114">
    <property type="entry name" value="PROTEIN ZINC INDUCED FACILITATOR-LIKE 1"/>
    <property type="match status" value="1"/>
</dbReference>
<keyword evidence="5 7" id="KW-0472">Membrane</keyword>
<gene>
    <name evidence="9" type="ORF">LITE_LOCUS36943</name>
</gene>
<dbReference type="GO" id="GO:0009705">
    <property type="term" value="C:plant-type vacuole membrane"/>
    <property type="evidence" value="ECO:0007669"/>
    <property type="project" value="TreeGrafter"/>
</dbReference>
<evidence type="ECO:0000256" key="6">
    <source>
        <dbReference type="SAM" id="MobiDB-lite"/>
    </source>
</evidence>
<dbReference type="Pfam" id="PF07690">
    <property type="entry name" value="MFS_1"/>
    <property type="match status" value="1"/>
</dbReference>
<name>A0AAV0P5H6_9ROSI</name>
<dbReference type="InterPro" id="IPR020846">
    <property type="entry name" value="MFS_dom"/>
</dbReference>
<dbReference type="CDD" id="cd17330">
    <property type="entry name" value="MFS_SLC46_TetA_like"/>
    <property type="match status" value="1"/>
</dbReference>
<dbReference type="EMBL" id="CAMGYJ010000008">
    <property type="protein sequence ID" value="CAI0466209.1"/>
    <property type="molecule type" value="Genomic_DNA"/>
</dbReference>
<organism evidence="9 10">
    <name type="scientific">Linum tenue</name>
    <dbReference type="NCBI Taxonomy" id="586396"/>
    <lineage>
        <taxon>Eukaryota</taxon>
        <taxon>Viridiplantae</taxon>
        <taxon>Streptophyta</taxon>
        <taxon>Embryophyta</taxon>
        <taxon>Tracheophyta</taxon>
        <taxon>Spermatophyta</taxon>
        <taxon>Magnoliopsida</taxon>
        <taxon>eudicotyledons</taxon>
        <taxon>Gunneridae</taxon>
        <taxon>Pentapetalae</taxon>
        <taxon>rosids</taxon>
        <taxon>fabids</taxon>
        <taxon>Malpighiales</taxon>
        <taxon>Linaceae</taxon>
        <taxon>Linum</taxon>
    </lineage>
</organism>
<comment type="subcellular location">
    <subcellularLocation>
        <location evidence="1">Membrane</location>
        <topology evidence="1">Multi-pass membrane protein</topology>
    </subcellularLocation>
</comment>
<feature type="transmembrane region" description="Helical" evidence="7">
    <location>
        <begin position="39"/>
        <end position="63"/>
    </location>
</feature>
<evidence type="ECO:0000256" key="4">
    <source>
        <dbReference type="ARBA" id="ARBA00022989"/>
    </source>
</evidence>
<sequence length="483" mass="52513">MASDQSTPPLRELRDENCPGCRIERIKASKTGWPLREIVIIWSLVLCTTLPISSLFPYLYFMVKDFNVAQHEEDIGYYAGYIGSSFMLARSVTSVIWGLIADRYGRKRVLLLGTSAMVVANILFGLSVNFWMAVSMRALLGCLNGLIGTTKAYASEIFREDQQALALSTVSTAWGIGLVIGPALGGFLAQPAEKYPNLFPQDSLFGRYVNVSLPITFSLSLCKFGHYCVTLLETLHFHNEEMTSRDDPCDAPETADASGGDGDGNRAAAEQSLLRNWPLMSAIIVYCVFSLHDMAYSEIFSLWAVSPRKLGGLGYSTTDVGGVLSVSGLGLLLLQLSLYPYMEKRLGPIIVSRLAGALTIPLLASYPFLSKFEGFTLNLLLNCASLLKNILAVSISTGLSILQNKAVDQHQRGAANGIAMTAMSLFRAIGPAGGGALLSWAESRQDAAFLPGTQLVFFTLILVEAVGVLLTFKPFLAQRQKKE</sequence>
<feature type="transmembrane region" description="Helical" evidence="7">
    <location>
        <begin position="109"/>
        <end position="128"/>
    </location>
</feature>
<keyword evidence="4 7" id="KW-1133">Transmembrane helix</keyword>
<dbReference type="SUPFAM" id="SSF103473">
    <property type="entry name" value="MFS general substrate transporter"/>
    <property type="match status" value="1"/>
</dbReference>
<feature type="transmembrane region" description="Helical" evidence="7">
    <location>
        <begin position="350"/>
        <end position="369"/>
    </location>
</feature>
<proteinExistence type="predicted"/>
<feature type="transmembrane region" description="Helical" evidence="7">
    <location>
        <begin position="320"/>
        <end position="338"/>
    </location>
</feature>
<evidence type="ECO:0000313" key="9">
    <source>
        <dbReference type="EMBL" id="CAI0466209.1"/>
    </source>
</evidence>
<feature type="transmembrane region" description="Helical" evidence="7">
    <location>
        <begin position="283"/>
        <end position="305"/>
    </location>
</feature>
<feature type="transmembrane region" description="Helical" evidence="7">
    <location>
        <begin position="414"/>
        <end position="441"/>
    </location>
</feature>
<dbReference type="GO" id="GO:0005886">
    <property type="term" value="C:plasma membrane"/>
    <property type="evidence" value="ECO:0007669"/>
    <property type="project" value="TreeGrafter"/>
</dbReference>
<dbReference type="PROSITE" id="PS50850">
    <property type="entry name" value="MFS"/>
    <property type="match status" value="1"/>
</dbReference>
<evidence type="ECO:0000256" key="5">
    <source>
        <dbReference type="ARBA" id="ARBA00023136"/>
    </source>
</evidence>
<dbReference type="InterPro" id="IPR036259">
    <property type="entry name" value="MFS_trans_sf"/>
</dbReference>
<keyword evidence="3 7" id="KW-0812">Transmembrane</keyword>
<feature type="domain" description="Major facilitator superfamily (MFS) profile" evidence="8">
    <location>
        <begin position="37"/>
        <end position="479"/>
    </location>
</feature>
<evidence type="ECO:0000256" key="2">
    <source>
        <dbReference type="ARBA" id="ARBA00022448"/>
    </source>
</evidence>
<keyword evidence="2" id="KW-0813">Transport</keyword>
<feature type="transmembrane region" description="Helical" evidence="7">
    <location>
        <begin position="375"/>
        <end position="402"/>
    </location>
</feature>
<dbReference type="PANTHER" id="PTHR23504">
    <property type="entry name" value="MAJOR FACILITATOR SUPERFAMILY DOMAIN-CONTAINING PROTEIN 10"/>
    <property type="match status" value="1"/>
</dbReference>
<evidence type="ECO:0000256" key="1">
    <source>
        <dbReference type="ARBA" id="ARBA00004141"/>
    </source>
</evidence>
<protein>
    <recommendedName>
        <fullName evidence="8">Major facilitator superfamily (MFS) profile domain-containing protein</fullName>
    </recommendedName>
</protein>
<dbReference type="Gene3D" id="1.20.1250.20">
    <property type="entry name" value="MFS general substrate transporter like domains"/>
    <property type="match status" value="1"/>
</dbReference>
<dbReference type="AlphaFoldDB" id="A0AAV0P5H6"/>
<feature type="transmembrane region" description="Helical" evidence="7">
    <location>
        <begin position="75"/>
        <end position="97"/>
    </location>
</feature>
<dbReference type="InterPro" id="IPR011701">
    <property type="entry name" value="MFS"/>
</dbReference>
<reference evidence="9" key="1">
    <citation type="submission" date="2022-08" db="EMBL/GenBank/DDBJ databases">
        <authorList>
            <person name="Gutierrez-Valencia J."/>
        </authorList>
    </citation>
    <scope>NUCLEOTIDE SEQUENCE</scope>
</reference>
<evidence type="ECO:0000256" key="7">
    <source>
        <dbReference type="SAM" id="Phobius"/>
    </source>
</evidence>
<accession>A0AAV0P5H6</accession>
<dbReference type="GO" id="GO:0090333">
    <property type="term" value="P:regulation of stomatal closure"/>
    <property type="evidence" value="ECO:0007669"/>
    <property type="project" value="TreeGrafter"/>
</dbReference>
<feature type="region of interest" description="Disordered" evidence="6">
    <location>
        <begin position="243"/>
        <end position="264"/>
    </location>
</feature>
<evidence type="ECO:0000259" key="8">
    <source>
        <dbReference type="PROSITE" id="PS50850"/>
    </source>
</evidence>
<dbReference type="Proteomes" id="UP001154282">
    <property type="component" value="Unassembled WGS sequence"/>
</dbReference>
<keyword evidence="10" id="KW-1185">Reference proteome</keyword>
<evidence type="ECO:0000256" key="3">
    <source>
        <dbReference type="ARBA" id="ARBA00022692"/>
    </source>
</evidence>
<evidence type="ECO:0000313" key="10">
    <source>
        <dbReference type="Proteomes" id="UP001154282"/>
    </source>
</evidence>